<keyword evidence="5 10" id="KW-0235">DNA replication</keyword>
<accession>A0A8F1D4Z6</accession>
<evidence type="ECO:0000259" key="11">
    <source>
        <dbReference type="Pfam" id="PF03175"/>
    </source>
</evidence>
<name>A0A8F1D4Z6_9AGAR</name>
<dbReference type="InterPro" id="IPR015833">
    <property type="entry name" value="DNA-dir_DNA_pol_B_mt_lin_plsmd"/>
</dbReference>
<evidence type="ECO:0000256" key="5">
    <source>
        <dbReference type="ARBA" id="ARBA00022705"/>
    </source>
</evidence>
<keyword evidence="8 12" id="KW-0496">Mitochondrion</keyword>
<dbReference type="InterPro" id="IPR036397">
    <property type="entry name" value="RNaseH_sf"/>
</dbReference>
<dbReference type="SUPFAM" id="SSF56672">
    <property type="entry name" value="DNA/RNA polymerases"/>
    <property type="match status" value="1"/>
</dbReference>
<keyword evidence="4 10" id="KW-0548">Nucleotidyltransferase</keyword>
<dbReference type="EMBL" id="MW874132">
    <property type="protein sequence ID" value="QWO71394.1"/>
    <property type="molecule type" value="Genomic_DNA"/>
</dbReference>
<dbReference type="AlphaFoldDB" id="A0A8F1D4Z6"/>
<comment type="subcellular location">
    <subcellularLocation>
        <location evidence="1">Mitochondrion</location>
    </subcellularLocation>
</comment>
<evidence type="ECO:0000256" key="8">
    <source>
        <dbReference type="ARBA" id="ARBA00023128"/>
    </source>
</evidence>
<evidence type="ECO:0000256" key="3">
    <source>
        <dbReference type="ARBA" id="ARBA00022679"/>
    </source>
</evidence>
<evidence type="ECO:0000256" key="9">
    <source>
        <dbReference type="ARBA" id="ARBA00049244"/>
    </source>
</evidence>
<feature type="domain" description="DNA-directed DNA polymerase family B mitochondria/virus" evidence="11">
    <location>
        <begin position="331"/>
        <end position="791"/>
    </location>
</feature>
<dbReference type="InterPro" id="IPR004868">
    <property type="entry name" value="DNA-dir_DNA_pol_B_mt/vir"/>
</dbReference>
<geneLocation type="plasmid" evidence="12">
    <name>pTB_2</name>
</geneLocation>
<keyword evidence="6 10" id="KW-0239">DNA-directed DNA polymerase</keyword>
<reference evidence="12" key="1">
    <citation type="journal article" date="2022" name="Curr. Genet.">
        <title>Horizontal transfer of tRNA genes to mitochondrial plasmids facilitates gene loss from fungal mitochondrial DNA.</title>
        <authorList>
            <person name="Nieuwenhuis M."/>
            <person name="Groeneveld J."/>
            <person name="Aanen D.K."/>
        </authorList>
    </citation>
    <scope>NUCLEOTIDE SEQUENCE</scope>
    <source>
        <plasmid evidence="12">pTB_2</plasmid>
    </source>
</reference>
<dbReference type="SUPFAM" id="SSF53098">
    <property type="entry name" value="Ribonuclease H-like"/>
    <property type="match status" value="1"/>
</dbReference>
<evidence type="ECO:0000256" key="1">
    <source>
        <dbReference type="ARBA" id="ARBA00004173"/>
    </source>
</evidence>
<dbReference type="EC" id="2.7.7.7" evidence="10"/>
<evidence type="ECO:0000256" key="2">
    <source>
        <dbReference type="ARBA" id="ARBA00005755"/>
    </source>
</evidence>
<organism evidence="12">
    <name type="scientific">Termitomyces bulborhizus</name>
    <dbReference type="NCBI Taxonomy" id="858892"/>
    <lineage>
        <taxon>Eukaryota</taxon>
        <taxon>Fungi</taxon>
        <taxon>Dikarya</taxon>
        <taxon>Basidiomycota</taxon>
        <taxon>Agaricomycotina</taxon>
        <taxon>Agaricomycetes</taxon>
        <taxon>Agaricomycetidae</taxon>
        <taxon>Agaricales</taxon>
        <taxon>Tricholomatineae</taxon>
        <taxon>Lyophyllaceae</taxon>
        <taxon>Termitomyces</taxon>
    </lineage>
</organism>
<dbReference type="GO" id="GO:0006260">
    <property type="term" value="P:DNA replication"/>
    <property type="evidence" value="ECO:0007669"/>
    <property type="project" value="UniProtKB-KW"/>
</dbReference>
<keyword evidence="12" id="KW-0614">Plasmid</keyword>
<dbReference type="PROSITE" id="PS00116">
    <property type="entry name" value="DNA_POLYMERASE_B"/>
    <property type="match status" value="1"/>
</dbReference>
<comment type="similarity">
    <text evidence="2 10">Belongs to the DNA polymerase type-B family.</text>
</comment>
<dbReference type="GO" id="GO:0003887">
    <property type="term" value="F:DNA-directed DNA polymerase activity"/>
    <property type="evidence" value="ECO:0007669"/>
    <property type="project" value="UniProtKB-KW"/>
</dbReference>
<evidence type="ECO:0000256" key="10">
    <source>
        <dbReference type="RuleBase" id="RU000442"/>
    </source>
</evidence>
<gene>
    <name evidence="12" type="primary">dpo</name>
</gene>
<dbReference type="PIRSF" id="PIRSF006517">
    <property type="entry name" value="DPol_mt_plasmid"/>
    <property type="match status" value="1"/>
</dbReference>
<dbReference type="PANTHER" id="PTHR33568:SF3">
    <property type="entry name" value="DNA-DIRECTED DNA POLYMERASE"/>
    <property type="match status" value="1"/>
</dbReference>
<dbReference type="InterPro" id="IPR023211">
    <property type="entry name" value="DNA_pol_palm_dom_sf"/>
</dbReference>
<dbReference type="PRINTS" id="PR00106">
    <property type="entry name" value="DNAPOLB"/>
</dbReference>
<sequence>MKKIKTFTKLNINQWRDFYFKLDNNSLQHLGSFGIITNSKITLALNSFKEEILNNLELDSSTKLIIMFKIKTKTNQYKNISYMQIININNFEELNNIFIAYWNLRSDDYKLPNTDSIVFTYKLEINNNLNEKLLKINESGKLLKSQKGFINQSTIKKTYFNGLNFPNTMDFSLWGNCHFISETQALVYKKASNLIYHVEMFDKFQEVEVKLDEKIIIKFRDILKNKGDLSTFTRIMDKHEFIYISGELIVQKTTKKVSFLTKVKRDIINSKNYITMDLETRVINGVMTSYCVSIYDGKEFKSFYILDYTDKFSNSSLAEKAMLKDSIFYLMKRKYNNYRIYLHNFSKFDSVFLISVMSDLSNQIKPVIREGQIIDLRFKFAQKYSLYFRDSLLILPGSLRSLAENFGAKNTELKGVFPYRFVNNSNIKLNYVGPIPAFSYFSDISLEDYQKYSEEFINNYWDLRRETIKYCELDCFVLYQVISKFSDTIFARFRIDILKYPTISSIALTIYRSTFLKKGMIPLIHGSIYEFIQKSYTGGSVDVFKPSSIVTDYSNNIVAINKLYRYDVNSLYPSVMKNYPMPSGTPIQFEGDILEVWEENSKPFGIFEVEVKSPENIKVPLLQTRLKLKNGSTNTVSPIGTWSGHYFSDELYNAAKFGYTYKVKRGYLFERSNIFNDYVDFLYNLKKESKKGTPDYTISKLLLNSLYGRFGMNPVSENHLIIQKDSSVNYYSKFNVTNVIPLNNGKELISYFNYNEENDEEFINIKNISVVVSSIVTASARIHMTKFKTDDSYTLYYSDTDSIDIDKPLDPSLIGEELGKMKLEHIFDDAIYLAPKVYGGKTENYEYVRIKGLKNPIKFEELKGLLYKDSKLEITQEKWYKDISNSVFHVKDEIYTLMITENKRILHYNSENIFYDTSPIKLEDNKITV</sequence>
<evidence type="ECO:0000256" key="4">
    <source>
        <dbReference type="ARBA" id="ARBA00022695"/>
    </source>
</evidence>
<dbReference type="SMART" id="SM00486">
    <property type="entry name" value="POLBc"/>
    <property type="match status" value="1"/>
</dbReference>
<keyword evidence="3 10" id="KW-0808">Transferase</keyword>
<dbReference type="Gene3D" id="1.10.287.690">
    <property type="entry name" value="Helix hairpin bin"/>
    <property type="match status" value="1"/>
</dbReference>
<dbReference type="Gene3D" id="3.90.1600.10">
    <property type="entry name" value="Palm domain of DNA polymerase"/>
    <property type="match status" value="2"/>
</dbReference>
<dbReference type="GO" id="GO:0003677">
    <property type="term" value="F:DNA binding"/>
    <property type="evidence" value="ECO:0007669"/>
    <property type="project" value="UniProtKB-KW"/>
</dbReference>
<dbReference type="Pfam" id="PF03175">
    <property type="entry name" value="DNA_pol_B_2"/>
    <property type="match status" value="1"/>
</dbReference>
<dbReference type="InterPro" id="IPR017964">
    <property type="entry name" value="DNA-dir_DNA_pol_B_CS"/>
</dbReference>
<dbReference type="InterPro" id="IPR012337">
    <property type="entry name" value="RNaseH-like_sf"/>
</dbReference>
<dbReference type="PANTHER" id="PTHR33568">
    <property type="entry name" value="DNA POLYMERASE"/>
    <property type="match status" value="1"/>
</dbReference>
<dbReference type="InterPro" id="IPR006172">
    <property type="entry name" value="DNA-dir_DNA_pol_B"/>
</dbReference>
<dbReference type="GO" id="GO:0005739">
    <property type="term" value="C:mitochondrion"/>
    <property type="evidence" value="ECO:0007669"/>
    <property type="project" value="UniProtKB-SubCell"/>
</dbReference>
<comment type="catalytic activity">
    <reaction evidence="9 10">
        <text>DNA(n) + a 2'-deoxyribonucleoside 5'-triphosphate = DNA(n+1) + diphosphate</text>
        <dbReference type="Rhea" id="RHEA:22508"/>
        <dbReference type="Rhea" id="RHEA-COMP:17339"/>
        <dbReference type="Rhea" id="RHEA-COMP:17340"/>
        <dbReference type="ChEBI" id="CHEBI:33019"/>
        <dbReference type="ChEBI" id="CHEBI:61560"/>
        <dbReference type="ChEBI" id="CHEBI:173112"/>
        <dbReference type="EC" id="2.7.7.7"/>
    </reaction>
</comment>
<dbReference type="Gene3D" id="3.30.420.10">
    <property type="entry name" value="Ribonuclease H-like superfamily/Ribonuclease H"/>
    <property type="match status" value="1"/>
</dbReference>
<dbReference type="InterPro" id="IPR043502">
    <property type="entry name" value="DNA/RNA_pol_sf"/>
</dbReference>
<evidence type="ECO:0000256" key="7">
    <source>
        <dbReference type="ARBA" id="ARBA00023125"/>
    </source>
</evidence>
<proteinExistence type="inferred from homology"/>
<evidence type="ECO:0000313" key="12">
    <source>
        <dbReference type="EMBL" id="QWO71394.1"/>
    </source>
</evidence>
<keyword evidence="7 10" id="KW-0238">DNA-binding</keyword>
<protein>
    <recommendedName>
        <fullName evidence="10">DNA polymerase</fullName>
        <ecNumber evidence="10">2.7.7.7</ecNumber>
    </recommendedName>
</protein>
<geneLocation type="mitochondrion" evidence="12"/>
<dbReference type="GO" id="GO:0000166">
    <property type="term" value="F:nucleotide binding"/>
    <property type="evidence" value="ECO:0007669"/>
    <property type="project" value="InterPro"/>
</dbReference>
<evidence type="ECO:0000256" key="6">
    <source>
        <dbReference type="ARBA" id="ARBA00022932"/>
    </source>
</evidence>